<proteinExistence type="predicted"/>
<protein>
    <submittedName>
        <fullName evidence="3">Complex I-MNLL</fullName>
    </submittedName>
</protein>
<reference evidence="3" key="1">
    <citation type="submission" date="2019-12" db="UniProtKB">
        <authorList>
            <consortium name="WormBaseParasite"/>
        </authorList>
    </citation>
    <scope>IDENTIFICATION</scope>
</reference>
<accession>A0A5S6R004</accession>
<keyword evidence="2" id="KW-1185">Reference proteome</keyword>
<feature type="transmembrane region" description="Helical" evidence="1">
    <location>
        <begin position="18"/>
        <end position="38"/>
    </location>
</feature>
<dbReference type="STRING" id="70415.A0A5S6R004"/>
<evidence type="ECO:0000313" key="2">
    <source>
        <dbReference type="Proteomes" id="UP000046395"/>
    </source>
</evidence>
<evidence type="ECO:0000256" key="1">
    <source>
        <dbReference type="SAM" id="Phobius"/>
    </source>
</evidence>
<dbReference type="AlphaFoldDB" id="A0A5S6R004"/>
<keyword evidence="1" id="KW-1133">Transmembrane helix</keyword>
<organism evidence="2 3">
    <name type="scientific">Trichuris muris</name>
    <name type="common">Mouse whipworm</name>
    <dbReference type="NCBI Taxonomy" id="70415"/>
    <lineage>
        <taxon>Eukaryota</taxon>
        <taxon>Metazoa</taxon>
        <taxon>Ecdysozoa</taxon>
        <taxon>Nematoda</taxon>
        <taxon>Enoplea</taxon>
        <taxon>Dorylaimia</taxon>
        <taxon>Trichinellida</taxon>
        <taxon>Trichuridae</taxon>
        <taxon>Trichuris</taxon>
    </lineage>
</organism>
<dbReference type="WBParaSite" id="TMUE_3000012966.1">
    <property type="protein sequence ID" value="TMUE_3000012966.1"/>
    <property type="gene ID" value="WBGene00301764"/>
</dbReference>
<keyword evidence="1" id="KW-0472">Membrane</keyword>
<keyword evidence="1" id="KW-0812">Transmembrane</keyword>
<evidence type="ECO:0000313" key="3">
    <source>
        <dbReference type="WBParaSite" id="TMUE_3000012966.1"/>
    </source>
</evidence>
<dbReference type="Proteomes" id="UP000046395">
    <property type="component" value="Unassembled WGS sequence"/>
</dbReference>
<sequence>MGTFTFSYFAKNALRTQAYVALFVGVPAVLIYQYFTCWEERLSKYKNKSLLMSKKNIPPGEDPWKW</sequence>
<name>A0A5S6R004_TRIMR</name>